<organism evidence="1 2">
    <name type="scientific">Dorcoceras hygrometricum</name>
    <dbReference type="NCBI Taxonomy" id="472368"/>
    <lineage>
        <taxon>Eukaryota</taxon>
        <taxon>Viridiplantae</taxon>
        <taxon>Streptophyta</taxon>
        <taxon>Embryophyta</taxon>
        <taxon>Tracheophyta</taxon>
        <taxon>Spermatophyta</taxon>
        <taxon>Magnoliopsida</taxon>
        <taxon>eudicotyledons</taxon>
        <taxon>Gunneridae</taxon>
        <taxon>Pentapetalae</taxon>
        <taxon>asterids</taxon>
        <taxon>lamiids</taxon>
        <taxon>Lamiales</taxon>
        <taxon>Gesneriaceae</taxon>
        <taxon>Didymocarpoideae</taxon>
        <taxon>Trichosporeae</taxon>
        <taxon>Loxocarpinae</taxon>
        <taxon>Dorcoceras</taxon>
    </lineage>
</organism>
<proteinExistence type="predicted"/>
<dbReference type="OrthoDB" id="342281at2759"/>
<reference evidence="1 2" key="1">
    <citation type="journal article" date="2015" name="Proc. Natl. Acad. Sci. U.S.A.">
        <title>The resurrection genome of Boea hygrometrica: A blueprint for survival of dehydration.</title>
        <authorList>
            <person name="Xiao L."/>
            <person name="Yang G."/>
            <person name="Zhang L."/>
            <person name="Yang X."/>
            <person name="Zhao S."/>
            <person name="Ji Z."/>
            <person name="Zhou Q."/>
            <person name="Hu M."/>
            <person name="Wang Y."/>
            <person name="Chen M."/>
            <person name="Xu Y."/>
            <person name="Jin H."/>
            <person name="Xiao X."/>
            <person name="Hu G."/>
            <person name="Bao F."/>
            <person name="Hu Y."/>
            <person name="Wan P."/>
            <person name="Li L."/>
            <person name="Deng X."/>
            <person name="Kuang T."/>
            <person name="Xiang C."/>
            <person name="Zhu J.K."/>
            <person name="Oliver M.J."/>
            <person name="He Y."/>
        </authorList>
    </citation>
    <scope>NUCLEOTIDE SEQUENCE [LARGE SCALE GENOMIC DNA]</scope>
    <source>
        <strain evidence="2">cv. XS01</strain>
    </source>
</reference>
<protein>
    <submittedName>
        <fullName evidence="1">Uncharacterized protein</fullName>
    </submittedName>
</protein>
<dbReference type="Proteomes" id="UP000250235">
    <property type="component" value="Unassembled WGS sequence"/>
</dbReference>
<gene>
    <name evidence="1" type="ORF">F511_24254</name>
</gene>
<dbReference type="AlphaFoldDB" id="A0A2Z7AB86"/>
<name>A0A2Z7AB86_9LAMI</name>
<dbReference type="EMBL" id="KV017481">
    <property type="protein sequence ID" value="KZV18287.1"/>
    <property type="molecule type" value="Genomic_DNA"/>
</dbReference>
<evidence type="ECO:0000313" key="2">
    <source>
        <dbReference type="Proteomes" id="UP000250235"/>
    </source>
</evidence>
<keyword evidence="2" id="KW-1185">Reference proteome</keyword>
<accession>A0A2Z7AB86</accession>
<evidence type="ECO:0000313" key="1">
    <source>
        <dbReference type="EMBL" id="KZV18287.1"/>
    </source>
</evidence>
<sequence>MASSFTVNTLQVNFESVLSMEHEGMVKMFRSLAASGLRGFLGMVITKSVIAEAFQLPTEGMVGFTDLPSKAVAEMKMVFFGTDVPFRPSNKKKEMKVEFRLLHDIVAKELCAKARSFDVVTSAKLEIMVAISAGLKVNWGIQTLVAMVHTPGIKSQGFVVPLSILLEKVVKADLEASVALHPLKVLNNKYVLTYMKKNQAVVQAGESSKASGDISENKFIVEGLQSLTKKKTELEAVEKKNMVKENGVEKMKKERVAVVKTYVVSGSQAGPAKSKSGTNSGEDSRPLAKLCVAKKGGAAPKRKLVLASSDSESTVSFPLVAITNKQRKKRTKLAVTKELPIVVRSKPEQPAQQSLTFSGNMVFGPVEIQEINWETHFLLKIDLATKGKETLEDFAWPNPVEEHCLLVLNSSWKDVSNKMSDYDDWARFRSEYTTDIDNNSEEDEEDFAQGGPQPIKFSRPQADFNVVSELKEVKIVVELDSKIDLVRDTQTYMNHDSAIFRRAFYNKMYEVVTNVNSSHTVLETILVRQFTEHQQQIASDLDFVKIRLAELINHFKEISDVKKGEGPRSKKKRLL</sequence>